<dbReference type="InterPro" id="IPR044669">
    <property type="entry name" value="YneE/VCCN1/2-like"/>
</dbReference>
<name>A0A517YL09_9BACT</name>
<organism evidence="10 11">
    <name type="scientific">Anatilimnocola aggregata</name>
    <dbReference type="NCBI Taxonomy" id="2528021"/>
    <lineage>
        <taxon>Bacteria</taxon>
        <taxon>Pseudomonadati</taxon>
        <taxon>Planctomycetota</taxon>
        <taxon>Planctomycetia</taxon>
        <taxon>Pirellulales</taxon>
        <taxon>Pirellulaceae</taxon>
        <taxon>Anatilimnocola</taxon>
    </lineage>
</organism>
<dbReference type="EMBL" id="CP036274">
    <property type="protein sequence ID" value="QDU30915.1"/>
    <property type="molecule type" value="Genomic_DNA"/>
</dbReference>
<comment type="subcellular location">
    <subcellularLocation>
        <location evidence="1">Cell membrane</location>
        <topology evidence="1">Multi-pass membrane protein</topology>
    </subcellularLocation>
</comment>
<reference evidence="10 11" key="1">
    <citation type="submission" date="2019-02" db="EMBL/GenBank/DDBJ databases">
        <title>Deep-cultivation of Planctomycetes and their phenomic and genomic characterization uncovers novel biology.</title>
        <authorList>
            <person name="Wiegand S."/>
            <person name="Jogler M."/>
            <person name="Boedeker C."/>
            <person name="Pinto D."/>
            <person name="Vollmers J."/>
            <person name="Rivas-Marin E."/>
            <person name="Kohn T."/>
            <person name="Peeters S.H."/>
            <person name="Heuer A."/>
            <person name="Rast P."/>
            <person name="Oberbeckmann S."/>
            <person name="Bunk B."/>
            <person name="Jeske O."/>
            <person name="Meyerdierks A."/>
            <person name="Storesund J.E."/>
            <person name="Kallscheuer N."/>
            <person name="Luecker S."/>
            <person name="Lage O.M."/>
            <person name="Pohl T."/>
            <person name="Merkel B.J."/>
            <person name="Hornburger P."/>
            <person name="Mueller R.-W."/>
            <person name="Bruemmer F."/>
            <person name="Labrenz M."/>
            <person name="Spormann A.M."/>
            <person name="Op den Camp H."/>
            <person name="Overmann J."/>
            <person name="Amann R."/>
            <person name="Jetten M.S.M."/>
            <person name="Mascher T."/>
            <person name="Medema M.H."/>
            <person name="Devos D.P."/>
            <person name="Kaster A.-K."/>
            <person name="Ovreas L."/>
            <person name="Rohde M."/>
            <person name="Galperin M.Y."/>
            <person name="Jogler C."/>
        </authorList>
    </citation>
    <scope>NUCLEOTIDE SEQUENCE [LARGE SCALE GENOMIC DNA]</scope>
    <source>
        <strain evidence="10 11">ETA_A8</strain>
    </source>
</reference>
<keyword evidence="7 9" id="KW-0472">Membrane</keyword>
<evidence type="ECO:0000256" key="4">
    <source>
        <dbReference type="ARBA" id="ARBA00022692"/>
    </source>
</evidence>
<dbReference type="KEGG" id="aagg:ETAA8_60680"/>
<evidence type="ECO:0000256" key="1">
    <source>
        <dbReference type="ARBA" id="ARBA00004651"/>
    </source>
</evidence>
<dbReference type="OrthoDB" id="445589at2"/>
<keyword evidence="4 9" id="KW-0812">Transmembrane</keyword>
<evidence type="ECO:0000313" key="11">
    <source>
        <dbReference type="Proteomes" id="UP000315017"/>
    </source>
</evidence>
<evidence type="ECO:0000256" key="7">
    <source>
        <dbReference type="ARBA" id="ARBA00023136"/>
    </source>
</evidence>
<dbReference type="PANTHER" id="PTHR33281">
    <property type="entry name" value="UPF0187 PROTEIN YNEE"/>
    <property type="match status" value="1"/>
</dbReference>
<feature type="transmembrane region" description="Helical" evidence="9">
    <location>
        <begin position="215"/>
        <end position="246"/>
    </location>
</feature>
<feature type="transmembrane region" description="Helical" evidence="9">
    <location>
        <begin position="21"/>
        <end position="41"/>
    </location>
</feature>
<dbReference type="PANTHER" id="PTHR33281:SF19">
    <property type="entry name" value="VOLTAGE-DEPENDENT ANION CHANNEL-FORMING PROTEIN YNEE"/>
    <property type="match status" value="1"/>
</dbReference>
<keyword evidence="6" id="KW-0406">Ion transport</keyword>
<evidence type="ECO:0000256" key="6">
    <source>
        <dbReference type="ARBA" id="ARBA00023065"/>
    </source>
</evidence>
<evidence type="ECO:0000256" key="9">
    <source>
        <dbReference type="SAM" id="Phobius"/>
    </source>
</evidence>
<dbReference type="GO" id="GO:0005254">
    <property type="term" value="F:chloride channel activity"/>
    <property type="evidence" value="ECO:0007669"/>
    <property type="project" value="InterPro"/>
</dbReference>
<sequence>MNRQDFWSEVVRVNGSVTPQVAVRVLIFCLIGMFVHAVVVWTDVQTGLAVAPYEIVGVVLALILVTRTNAGYDRWYEARKLWGGIVNQTRNLATIGAVYGPQDRQWQDEFSRWTAAFAHACRHSLRGETDFQDMEKLLGKSQTALLAAAPHAPMYVAGRLAQLLARAVRDGQLDRFAFMQAEHERASLIDHIGACERILKTPLAKVFSIKIRRFLFVYLVALPIAIVDKTGVMTPIIVLVVAYPLLSLDQIGIELQNPFALDRLSHLPLDEISANIERNVFESQRYLLNSEPTSRVESHHESRLVRMVITPPASELCDGTGTTVPIDSHL</sequence>
<evidence type="ECO:0000256" key="3">
    <source>
        <dbReference type="ARBA" id="ARBA00022475"/>
    </source>
</evidence>
<evidence type="ECO:0000313" key="10">
    <source>
        <dbReference type="EMBL" id="QDU30915.1"/>
    </source>
</evidence>
<dbReference type="Pfam" id="PF25539">
    <property type="entry name" value="Bestrophin_2"/>
    <property type="match status" value="1"/>
</dbReference>
<keyword evidence="3" id="KW-1003">Cell membrane</keyword>
<evidence type="ECO:0000256" key="5">
    <source>
        <dbReference type="ARBA" id="ARBA00022989"/>
    </source>
</evidence>
<accession>A0A517YL09</accession>
<keyword evidence="11" id="KW-1185">Reference proteome</keyword>
<dbReference type="AlphaFoldDB" id="A0A517YL09"/>
<evidence type="ECO:0000256" key="8">
    <source>
        <dbReference type="ARBA" id="ARBA00034708"/>
    </source>
</evidence>
<proteinExistence type="inferred from homology"/>
<dbReference type="RefSeq" id="WP_145097199.1">
    <property type="nucleotide sequence ID" value="NZ_CP036274.1"/>
</dbReference>
<keyword evidence="5 9" id="KW-1133">Transmembrane helix</keyword>
<dbReference type="Proteomes" id="UP000315017">
    <property type="component" value="Chromosome"/>
</dbReference>
<keyword evidence="2" id="KW-0813">Transport</keyword>
<dbReference type="GO" id="GO:0005886">
    <property type="term" value="C:plasma membrane"/>
    <property type="evidence" value="ECO:0007669"/>
    <property type="project" value="UniProtKB-SubCell"/>
</dbReference>
<protein>
    <submittedName>
        <fullName evidence="10">Bestrophin, RFP-TM, chloride channel</fullName>
    </submittedName>
</protein>
<gene>
    <name evidence="10" type="ORF">ETAA8_60680</name>
</gene>
<comment type="similarity">
    <text evidence="8">Belongs to the anion channel-forming bestrophin (TC 1.A.46) family.</text>
</comment>
<evidence type="ECO:0000256" key="2">
    <source>
        <dbReference type="ARBA" id="ARBA00022448"/>
    </source>
</evidence>
<feature type="transmembrane region" description="Helical" evidence="9">
    <location>
        <begin position="47"/>
        <end position="65"/>
    </location>
</feature>